<organism evidence="1">
    <name type="scientific">Tunturiibacter gelidiferens</name>
    <dbReference type="NCBI Taxonomy" id="3069689"/>
    <lineage>
        <taxon>Bacteria</taxon>
        <taxon>Pseudomonadati</taxon>
        <taxon>Acidobacteriota</taxon>
        <taxon>Terriglobia</taxon>
        <taxon>Terriglobales</taxon>
        <taxon>Acidobacteriaceae</taxon>
        <taxon>Tunturiibacter</taxon>
    </lineage>
</organism>
<dbReference type="InterPro" id="IPR054333">
    <property type="entry name" value="REase-ARP-assoc"/>
</dbReference>
<dbReference type="EMBL" id="CP132938">
    <property type="protein sequence ID" value="XCB23569.1"/>
    <property type="molecule type" value="Genomic_DNA"/>
</dbReference>
<dbReference type="KEGG" id="tgi:RBB81_06515"/>
<dbReference type="RefSeq" id="WP_353073128.1">
    <property type="nucleotide sequence ID" value="NZ_CP132938.1"/>
</dbReference>
<dbReference type="AlphaFoldDB" id="A0AAU7Z4W2"/>
<proteinExistence type="predicted"/>
<name>A0AAU7Z4W2_9BACT</name>
<evidence type="ECO:0000313" key="1">
    <source>
        <dbReference type="EMBL" id="XCB23569.1"/>
    </source>
</evidence>
<protein>
    <submittedName>
        <fullName evidence="1">Uncharacterized protein</fullName>
    </submittedName>
</protein>
<dbReference type="Pfam" id="PF22558">
    <property type="entry name" value="REase-ARP"/>
    <property type="match status" value="1"/>
</dbReference>
<accession>A0AAU7Z4W2</accession>
<gene>
    <name evidence="1" type="ORF">RBB81_06515</name>
</gene>
<reference evidence="1" key="1">
    <citation type="submission" date="2023-08" db="EMBL/GenBank/DDBJ databases">
        <authorList>
            <person name="Messyasz A."/>
            <person name="Mannisto M.K."/>
            <person name="Kerkhof L.J."/>
            <person name="Haggblom M."/>
        </authorList>
    </citation>
    <scope>NUCLEOTIDE SEQUENCE</scope>
    <source>
        <strain evidence="1">M8UP39</strain>
    </source>
</reference>
<reference evidence="1" key="2">
    <citation type="journal article" date="2024" name="Environ. Microbiol.">
        <title>Genome analysis and description of Tunturibacter gen. nov. expands the diversity of Terriglobia in tundra soils.</title>
        <authorList>
            <person name="Messyasz A."/>
            <person name="Mannisto M.K."/>
            <person name="Kerkhof L.J."/>
            <person name="Haggblom M.M."/>
        </authorList>
    </citation>
    <scope>NUCLEOTIDE SEQUENCE</scope>
    <source>
        <strain evidence="1">M8UP39</strain>
    </source>
</reference>
<sequence>MSSKNRRHTKDYKKTCDSFMTHNRQTPPTPWSASLLRRDLNARAQHLAINSGLLHDQTTGTEPSILFGHEEQAKQSRHGNFHPASYAAICANPAWSRRLTKAHTAHRRVRATADWQWMELDCANSSDALLMNIFCHPAVFSNCHLNPAVANLLGVPSDTQPNFGVHPGVPLKRFPARRNKTTRPTKQQAISSALFSDISLSAPSSQIEEEHHLKDRTEIDLQLGALFIEAKLTESNFQTASPRLIERYRDLETIFAVERLPSKIMTTPTQPSAEDFSDLEEPSPNLLPPTVSARSRTVIQGYQLIRNVLAAFASDASFCVLCDARRRDLIEIWYSILSAVHYPSFAWRLKLLTWQELTSALPEDLQIFLEAKYGILPA</sequence>